<dbReference type="InterPro" id="IPR019734">
    <property type="entry name" value="TPR_rpt"/>
</dbReference>
<reference evidence="3" key="1">
    <citation type="submission" date="2022-11" db="EMBL/GenBank/DDBJ databases">
        <title>Minimal conservation of predation-associated metabolite biosynthetic gene clusters underscores biosynthetic potential of Myxococcota including descriptions for ten novel species: Archangium lansinium sp. nov., Myxococcus landrumus sp. nov., Nannocystis bai.</title>
        <authorList>
            <person name="Ahearne A."/>
            <person name="Stevens C."/>
            <person name="Phillips K."/>
        </authorList>
    </citation>
    <scope>NUCLEOTIDE SEQUENCE</scope>
    <source>
        <strain evidence="3">Na p29</strain>
    </source>
</reference>
<protein>
    <recommendedName>
        <fullName evidence="5">Tetratricopeptide repeat protein</fullName>
    </recommendedName>
</protein>
<keyword evidence="4" id="KW-1185">Reference proteome</keyword>
<dbReference type="Pfam" id="PF13174">
    <property type="entry name" value="TPR_6"/>
    <property type="match status" value="1"/>
</dbReference>
<sequence>MQAAIGEETGAPPVRVSTRRRDLMWGAVLVAAAVLLLVVGARARLLQRDAGDAGSQAAHEAAATDTSAEATQVRGGAPVVREGASSAVPEAAPTVPPQEQRPRQSGARVADVPKDMPALDAELTLLRAARAALGRKDPGAALTSLEQHAREFPNGHLVEERMLLTAQAQCELGRRAEARAAAAELVRAFPDSPHARTVAGLCAE</sequence>
<dbReference type="Proteomes" id="UP001150924">
    <property type="component" value="Unassembled WGS sequence"/>
</dbReference>
<accession>A0A9X3ERR3</accession>
<keyword evidence="2" id="KW-0812">Transmembrane</keyword>
<comment type="caution">
    <text evidence="3">The sequence shown here is derived from an EMBL/GenBank/DDBJ whole genome shotgun (WGS) entry which is preliminary data.</text>
</comment>
<evidence type="ECO:0000256" key="2">
    <source>
        <dbReference type="SAM" id="Phobius"/>
    </source>
</evidence>
<evidence type="ECO:0000256" key="1">
    <source>
        <dbReference type="SAM" id="MobiDB-lite"/>
    </source>
</evidence>
<organism evidence="3 4">
    <name type="scientific">Nannocystis pusilla</name>
    <dbReference type="NCBI Taxonomy" id="889268"/>
    <lineage>
        <taxon>Bacteria</taxon>
        <taxon>Pseudomonadati</taxon>
        <taxon>Myxococcota</taxon>
        <taxon>Polyangia</taxon>
        <taxon>Nannocystales</taxon>
        <taxon>Nannocystaceae</taxon>
        <taxon>Nannocystis</taxon>
    </lineage>
</organism>
<proteinExistence type="predicted"/>
<dbReference type="EMBL" id="JAPNKE010000002">
    <property type="protein sequence ID" value="MCY1009008.1"/>
    <property type="molecule type" value="Genomic_DNA"/>
</dbReference>
<dbReference type="RefSeq" id="WP_267771664.1">
    <property type="nucleotide sequence ID" value="NZ_JAPNKE010000002.1"/>
</dbReference>
<dbReference type="InterPro" id="IPR011990">
    <property type="entry name" value="TPR-like_helical_dom_sf"/>
</dbReference>
<keyword evidence="2" id="KW-0472">Membrane</keyword>
<gene>
    <name evidence="3" type="ORF">OV079_26305</name>
</gene>
<dbReference type="Gene3D" id="1.25.40.10">
    <property type="entry name" value="Tetratricopeptide repeat domain"/>
    <property type="match status" value="1"/>
</dbReference>
<dbReference type="AlphaFoldDB" id="A0A9X3ERR3"/>
<evidence type="ECO:0000313" key="3">
    <source>
        <dbReference type="EMBL" id="MCY1009008.1"/>
    </source>
</evidence>
<evidence type="ECO:0000313" key="4">
    <source>
        <dbReference type="Proteomes" id="UP001150924"/>
    </source>
</evidence>
<feature type="transmembrane region" description="Helical" evidence="2">
    <location>
        <begin position="23"/>
        <end position="41"/>
    </location>
</feature>
<keyword evidence="2" id="KW-1133">Transmembrane helix</keyword>
<evidence type="ECO:0008006" key="5">
    <source>
        <dbReference type="Google" id="ProtNLM"/>
    </source>
</evidence>
<feature type="region of interest" description="Disordered" evidence="1">
    <location>
        <begin position="80"/>
        <end position="111"/>
    </location>
</feature>
<name>A0A9X3ERR3_9BACT</name>